<dbReference type="PROSITE" id="PS51186">
    <property type="entry name" value="GNAT"/>
    <property type="match status" value="1"/>
</dbReference>
<keyword evidence="1 4" id="KW-0808">Transferase</keyword>
<dbReference type="PANTHER" id="PTHR43877:SF2">
    <property type="entry name" value="AMINOALKYLPHOSPHONATE N-ACETYLTRANSFERASE-RELATED"/>
    <property type="match status" value="1"/>
</dbReference>
<dbReference type="SUPFAM" id="SSF55729">
    <property type="entry name" value="Acyl-CoA N-acyltransferases (Nat)"/>
    <property type="match status" value="1"/>
</dbReference>
<dbReference type="Gene3D" id="3.40.630.30">
    <property type="match status" value="1"/>
</dbReference>
<evidence type="ECO:0000313" key="5">
    <source>
        <dbReference type="Proteomes" id="UP000524404"/>
    </source>
</evidence>
<protein>
    <submittedName>
        <fullName evidence="4">RimJ/RimL family protein N-acetyltransferase</fullName>
    </submittedName>
</protein>
<organism evidence="4 5">
    <name type="scientific">Arcicella rosea</name>
    <dbReference type="NCBI Taxonomy" id="502909"/>
    <lineage>
        <taxon>Bacteria</taxon>
        <taxon>Pseudomonadati</taxon>
        <taxon>Bacteroidota</taxon>
        <taxon>Cytophagia</taxon>
        <taxon>Cytophagales</taxon>
        <taxon>Flectobacillaceae</taxon>
        <taxon>Arcicella</taxon>
    </lineage>
</organism>
<reference evidence="4 5" key="1">
    <citation type="submission" date="2020-08" db="EMBL/GenBank/DDBJ databases">
        <title>Functional genomics of gut bacteria from endangered species of beetles.</title>
        <authorList>
            <person name="Carlos-Shanley C."/>
        </authorList>
    </citation>
    <scope>NUCLEOTIDE SEQUENCE [LARGE SCALE GENOMIC DNA]</scope>
    <source>
        <strain evidence="4 5">S00070</strain>
    </source>
</reference>
<dbReference type="Proteomes" id="UP000524404">
    <property type="component" value="Unassembled WGS sequence"/>
</dbReference>
<name>A0A841EMY7_9BACT</name>
<dbReference type="PANTHER" id="PTHR43877">
    <property type="entry name" value="AMINOALKYLPHOSPHONATE N-ACETYLTRANSFERASE-RELATED-RELATED"/>
    <property type="match status" value="1"/>
</dbReference>
<sequence>MNQITIRKATFDDLETLFRFEQGVIEAERPFDSTLKDEQIHYYDIAGMIKSSHVELLVAEFEGDVIGSGYARIESAKPYLKHGRHAYLGFMYVAPAHRGKGVNKKIMDGLKDWVRSQNITELRLDVYHDNISAIKAYEKIGFTKHMIEMRLGL</sequence>
<dbReference type="GO" id="GO:0016747">
    <property type="term" value="F:acyltransferase activity, transferring groups other than amino-acyl groups"/>
    <property type="evidence" value="ECO:0007669"/>
    <property type="project" value="InterPro"/>
</dbReference>
<dbReference type="EMBL" id="JACHKT010000021">
    <property type="protein sequence ID" value="MBB6004266.1"/>
    <property type="molecule type" value="Genomic_DNA"/>
</dbReference>
<accession>A0A841EMY7</accession>
<feature type="domain" description="N-acetyltransferase" evidence="3">
    <location>
        <begin position="4"/>
        <end position="153"/>
    </location>
</feature>
<evidence type="ECO:0000256" key="1">
    <source>
        <dbReference type="ARBA" id="ARBA00022679"/>
    </source>
</evidence>
<dbReference type="InterPro" id="IPR000182">
    <property type="entry name" value="GNAT_dom"/>
</dbReference>
<evidence type="ECO:0000313" key="4">
    <source>
        <dbReference type="EMBL" id="MBB6004266.1"/>
    </source>
</evidence>
<keyword evidence="2" id="KW-0012">Acyltransferase</keyword>
<comment type="caution">
    <text evidence="4">The sequence shown here is derived from an EMBL/GenBank/DDBJ whole genome shotgun (WGS) entry which is preliminary data.</text>
</comment>
<dbReference type="InterPro" id="IPR050832">
    <property type="entry name" value="Bact_Acetyltransf"/>
</dbReference>
<dbReference type="RefSeq" id="WP_184135160.1">
    <property type="nucleotide sequence ID" value="NZ_JACHKT010000021.1"/>
</dbReference>
<dbReference type="Pfam" id="PF00583">
    <property type="entry name" value="Acetyltransf_1"/>
    <property type="match status" value="1"/>
</dbReference>
<dbReference type="InterPro" id="IPR016181">
    <property type="entry name" value="Acyl_CoA_acyltransferase"/>
</dbReference>
<proteinExistence type="predicted"/>
<evidence type="ECO:0000256" key="2">
    <source>
        <dbReference type="ARBA" id="ARBA00023315"/>
    </source>
</evidence>
<evidence type="ECO:0000259" key="3">
    <source>
        <dbReference type="PROSITE" id="PS51186"/>
    </source>
</evidence>
<keyword evidence="5" id="KW-1185">Reference proteome</keyword>
<gene>
    <name evidence="4" type="ORF">HNP25_002929</name>
</gene>
<dbReference type="AlphaFoldDB" id="A0A841EMY7"/>
<dbReference type="CDD" id="cd04301">
    <property type="entry name" value="NAT_SF"/>
    <property type="match status" value="1"/>
</dbReference>